<dbReference type="InParanoid" id="F2U3S0"/>
<evidence type="ECO:0000313" key="2">
    <source>
        <dbReference type="Proteomes" id="UP000007799"/>
    </source>
</evidence>
<proteinExistence type="predicted"/>
<reference evidence="1" key="1">
    <citation type="submission" date="2009-08" db="EMBL/GenBank/DDBJ databases">
        <title>Annotation of Salpingoeca rosetta.</title>
        <authorList>
            <consortium name="The Broad Institute Genome Sequencing Platform"/>
            <person name="Russ C."/>
            <person name="Cuomo C."/>
            <person name="Burger G."/>
            <person name="Gray M.W."/>
            <person name="Holland P.W.H."/>
            <person name="King N."/>
            <person name="Lang F.B.F."/>
            <person name="Roger A.J."/>
            <person name="Ruiz-Trillo I."/>
            <person name="Young S.K."/>
            <person name="Zeng Q."/>
            <person name="Gargeya S."/>
            <person name="Alvarado L."/>
            <person name="Berlin A."/>
            <person name="Chapman S.B."/>
            <person name="Chen Z."/>
            <person name="Freedman E."/>
            <person name="Gellesch M."/>
            <person name="Goldberg J."/>
            <person name="Griggs A."/>
            <person name="Gujja S."/>
            <person name="Heilman E."/>
            <person name="Heiman D."/>
            <person name="Howarth C."/>
            <person name="Mehta T."/>
            <person name="Neiman D."/>
            <person name="Pearson M."/>
            <person name="Roberts A."/>
            <person name="Saif S."/>
            <person name="Shea T."/>
            <person name="Shenoy N."/>
            <person name="Sisk P."/>
            <person name="Stolte C."/>
            <person name="Sykes S."/>
            <person name="White J."/>
            <person name="Yandava C."/>
            <person name="Haas B."/>
            <person name="Nusbaum C."/>
            <person name="Birren B."/>
        </authorList>
    </citation>
    <scope>NUCLEOTIDE SEQUENCE [LARGE SCALE GENOMIC DNA]</scope>
    <source>
        <strain evidence="1">ATCC 50818</strain>
    </source>
</reference>
<dbReference type="Proteomes" id="UP000007799">
    <property type="component" value="Unassembled WGS sequence"/>
</dbReference>
<dbReference type="RefSeq" id="XP_004996447.1">
    <property type="nucleotide sequence ID" value="XM_004996390.1"/>
</dbReference>
<keyword evidence="2" id="KW-1185">Reference proteome</keyword>
<name>F2U3S0_SALR5</name>
<dbReference type="InterPro" id="IPR036412">
    <property type="entry name" value="HAD-like_sf"/>
</dbReference>
<evidence type="ECO:0000313" key="1">
    <source>
        <dbReference type="EMBL" id="EGD82264.1"/>
    </source>
</evidence>
<sequence length="261" mass="27976">MPLGQAIVAHVGAVSRNGLQDILCGKSRQTMHEDDETRGYTVVSCSADGKLLPGLRGHGLTMAMLTGDKEGTARSIGDRAACRSCRRKGEVVAMVGDGINIETTCLLEVFLAMHLSRAAVHRIHYKVHLGRVVYNATVHTIRQSTSVHVSEIQSIATATTLSPSLVLLWHHFGEGDGFIGTISMPAVLAAYSLTSSSFSLRVSLIHSPLAAGHSYSLPDTVAQIVWDLDKPLSSRSIRGNSGGVHKLRNGERVLSAYALEQ</sequence>
<organism evidence="2">
    <name type="scientific">Salpingoeca rosetta (strain ATCC 50818 / BSB-021)</name>
    <dbReference type="NCBI Taxonomy" id="946362"/>
    <lineage>
        <taxon>Eukaryota</taxon>
        <taxon>Choanoflagellata</taxon>
        <taxon>Craspedida</taxon>
        <taxon>Salpingoecidae</taxon>
        <taxon>Salpingoeca</taxon>
    </lineage>
</organism>
<dbReference type="EMBL" id="GL832960">
    <property type="protein sequence ID" value="EGD82264.1"/>
    <property type="molecule type" value="Genomic_DNA"/>
</dbReference>
<gene>
    <name evidence="1" type="ORF">PTSG_02934</name>
</gene>
<accession>F2U3S0</accession>
<protein>
    <submittedName>
        <fullName evidence="1">Uncharacterized protein</fullName>
    </submittedName>
</protein>
<dbReference type="AlphaFoldDB" id="F2U3S0"/>
<dbReference type="GeneID" id="16077032"/>
<dbReference type="KEGG" id="sre:PTSG_02934"/>
<dbReference type="SUPFAM" id="SSF56784">
    <property type="entry name" value="HAD-like"/>
    <property type="match status" value="1"/>
</dbReference>